<evidence type="ECO:0000313" key="5">
    <source>
        <dbReference type="Proteomes" id="UP000887575"/>
    </source>
</evidence>
<dbReference type="Gene3D" id="2.30.30.40">
    <property type="entry name" value="SH3 Domains"/>
    <property type="match status" value="4"/>
</dbReference>
<reference evidence="6" key="1">
    <citation type="submission" date="2024-02" db="UniProtKB">
        <authorList>
            <consortium name="WormBaseParasite"/>
        </authorList>
    </citation>
    <scope>IDENTIFICATION</scope>
</reference>
<sequence>MVFQKPIPPPPSSLKPSQSQPTNSNSGGNASFAAAKALFEASKRPEVRSAAVSASQNPVVRNAAKSAAQDPQTRQLVMEALMKQQAQQSGVEAVRTAPSMANERPPPVPRHGSATTSSSTLSKTESKKSEFDNTVTEFALAPPAPTYKQKASSGSFSSAGFVPTQPFVYPSVADELKSLQLSPKKSTPARPPPANRGQISPTNDPYAVVLYPFTGSQFDELSCDAGDKVLLKREVDDQWIYGMNTRTGQHGIMPLSYLDVKVPLVPTQKGANVTTALYDYTTGVDGDLQFRAGDLIDIVEWVDEQWLRGRIGSATGIFPANFVDSQSLTSISKPLRSPMKSSPSKETVTVAYDYNTGMAEDLVCRAGDVVEVVERLDSNWIKGRLRGQTGMIPTTFLQDSSDNRKSMSGFVEREMTVISDYASHEPGHLSVTRGDKVKIVEELDDYWYKGKPLDSVFRFMEPGFIPKHCVQ</sequence>
<dbReference type="WBParaSite" id="MBELARI_LOCUS10092.1">
    <property type="protein sequence ID" value="MBELARI_LOCUS10092.1"/>
    <property type="gene ID" value="MBELARI_LOCUS10092"/>
</dbReference>
<feature type="domain" description="SH3" evidence="4">
    <location>
        <begin position="410"/>
        <end position="471"/>
    </location>
</feature>
<dbReference type="SMART" id="SM00326">
    <property type="entry name" value="SH3"/>
    <property type="match status" value="4"/>
</dbReference>
<feature type="compositionally biased region" description="Low complexity" evidence="3">
    <location>
        <begin position="113"/>
        <end position="123"/>
    </location>
</feature>
<feature type="domain" description="SH3" evidence="4">
    <location>
        <begin position="202"/>
        <end position="263"/>
    </location>
</feature>
<feature type="region of interest" description="Disordered" evidence="3">
    <location>
        <begin position="181"/>
        <end position="201"/>
    </location>
</feature>
<name>A0AAF3E850_9BILA</name>
<feature type="compositionally biased region" description="Pro residues" evidence="3">
    <location>
        <begin position="1"/>
        <end position="13"/>
    </location>
</feature>
<dbReference type="InterPro" id="IPR050384">
    <property type="entry name" value="Endophilin_SH3RF"/>
</dbReference>
<protein>
    <submittedName>
        <fullName evidence="6">SH3 domain-containing protein</fullName>
    </submittedName>
</protein>
<dbReference type="PRINTS" id="PR00499">
    <property type="entry name" value="P67PHOX"/>
</dbReference>
<dbReference type="Pfam" id="PF00018">
    <property type="entry name" value="SH3_1"/>
    <property type="match status" value="4"/>
</dbReference>
<dbReference type="PRINTS" id="PR00452">
    <property type="entry name" value="SH3DOMAIN"/>
</dbReference>
<dbReference type="PROSITE" id="PS50002">
    <property type="entry name" value="SH3"/>
    <property type="match status" value="4"/>
</dbReference>
<dbReference type="InterPro" id="IPR001452">
    <property type="entry name" value="SH3_domain"/>
</dbReference>
<keyword evidence="1 2" id="KW-0728">SH3 domain</keyword>
<dbReference type="AlphaFoldDB" id="A0AAF3E850"/>
<evidence type="ECO:0000259" key="4">
    <source>
        <dbReference type="PROSITE" id="PS50002"/>
    </source>
</evidence>
<evidence type="ECO:0000256" key="3">
    <source>
        <dbReference type="SAM" id="MobiDB-lite"/>
    </source>
</evidence>
<evidence type="ECO:0000313" key="6">
    <source>
        <dbReference type="WBParaSite" id="MBELARI_LOCUS10092.1"/>
    </source>
</evidence>
<dbReference type="Proteomes" id="UP000887575">
    <property type="component" value="Unassembled WGS sequence"/>
</dbReference>
<dbReference type="CDD" id="cd00174">
    <property type="entry name" value="SH3"/>
    <property type="match status" value="2"/>
</dbReference>
<dbReference type="SUPFAM" id="SSF50044">
    <property type="entry name" value="SH3-domain"/>
    <property type="match status" value="4"/>
</dbReference>
<feature type="domain" description="SH3" evidence="4">
    <location>
        <begin position="269"/>
        <end position="328"/>
    </location>
</feature>
<dbReference type="PANTHER" id="PTHR14167:SF116">
    <property type="entry name" value="CAP, ISOFORM AC"/>
    <property type="match status" value="1"/>
</dbReference>
<feature type="region of interest" description="Disordered" evidence="3">
    <location>
        <begin position="43"/>
        <end position="132"/>
    </location>
</feature>
<evidence type="ECO:0000256" key="1">
    <source>
        <dbReference type="ARBA" id="ARBA00022443"/>
    </source>
</evidence>
<proteinExistence type="predicted"/>
<keyword evidence="5" id="KW-1185">Reference proteome</keyword>
<evidence type="ECO:0000256" key="2">
    <source>
        <dbReference type="PROSITE-ProRule" id="PRU00192"/>
    </source>
</evidence>
<dbReference type="PANTHER" id="PTHR14167">
    <property type="entry name" value="SH3 DOMAIN-CONTAINING"/>
    <property type="match status" value="1"/>
</dbReference>
<feature type="region of interest" description="Disordered" evidence="3">
    <location>
        <begin position="1"/>
        <end position="31"/>
    </location>
</feature>
<feature type="compositionally biased region" description="Low complexity" evidence="3">
    <location>
        <begin position="14"/>
        <end position="31"/>
    </location>
</feature>
<accession>A0AAF3E850</accession>
<feature type="domain" description="SH3" evidence="4">
    <location>
        <begin position="343"/>
        <end position="402"/>
    </location>
</feature>
<dbReference type="InterPro" id="IPR036028">
    <property type="entry name" value="SH3-like_dom_sf"/>
</dbReference>
<organism evidence="5 6">
    <name type="scientific">Mesorhabditis belari</name>
    <dbReference type="NCBI Taxonomy" id="2138241"/>
    <lineage>
        <taxon>Eukaryota</taxon>
        <taxon>Metazoa</taxon>
        <taxon>Ecdysozoa</taxon>
        <taxon>Nematoda</taxon>
        <taxon>Chromadorea</taxon>
        <taxon>Rhabditida</taxon>
        <taxon>Rhabditina</taxon>
        <taxon>Rhabditomorpha</taxon>
        <taxon>Rhabditoidea</taxon>
        <taxon>Rhabditidae</taxon>
        <taxon>Mesorhabditinae</taxon>
        <taxon>Mesorhabditis</taxon>
    </lineage>
</organism>